<dbReference type="CDD" id="cd19411">
    <property type="entry name" value="MCP2201-like_sensor"/>
    <property type="match status" value="1"/>
</dbReference>
<name>A0A318J2C1_9BURK</name>
<dbReference type="InterPro" id="IPR004090">
    <property type="entry name" value="Chemotax_Me-accpt_rcpt"/>
</dbReference>
<keyword evidence="9" id="KW-1185">Reference proteome</keyword>
<dbReference type="GO" id="GO:0006935">
    <property type="term" value="P:chemotaxis"/>
    <property type="evidence" value="ECO:0007669"/>
    <property type="project" value="InterPro"/>
</dbReference>
<dbReference type="PANTHER" id="PTHR43531">
    <property type="entry name" value="PROTEIN ICFG"/>
    <property type="match status" value="1"/>
</dbReference>
<dbReference type="CDD" id="cd11386">
    <property type="entry name" value="MCP_signal"/>
    <property type="match status" value="1"/>
</dbReference>
<dbReference type="GO" id="GO:0004888">
    <property type="term" value="F:transmembrane signaling receptor activity"/>
    <property type="evidence" value="ECO:0007669"/>
    <property type="project" value="InterPro"/>
</dbReference>
<dbReference type="RefSeq" id="WP_110256210.1">
    <property type="nucleotide sequence ID" value="NZ_QJKB01000005.1"/>
</dbReference>
<dbReference type="InterPro" id="IPR004089">
    <property type="entry name" value="MCPsignal_dom"/>
</dbReference>
<dbReference type="InterPro" id="IPR051310">
    <property type="entry name" value="MCP_chemotaxis"/>
</dbReference>
<keyword evidence="5" id="KW-1133">Transmembrane helix</keyword>
<sequence length="566" mass="60710">MKLSNMKIGQQLGVGYGLLLCILAIVALLGIHGMRKSNEALHHVVDVNVAKINHLEEMASSVHVVSRVIRTIALLSDDSMKQEQHKKIDEARSHYNKAYSELEKMPMDDAGKSFMGKIKADQLAARTLNDKFIEMAKTDKDAAVKFLLKDVIPANTIWQDALHEFVILQEAKNTQDEVNAKEAYQASMTFMIIATISAIFIGIGIAWSSTRAITTPLKKAILVAQSVAEGDLTSKIEVHSQNEAGQLMLALQQMNDSLAHLVGQVRQGTETISTASSEIATGNMDLSSRTESQAGALQETASSMEELTTTVKQNADNARQANQLAIAASEVAIQGGVVVAQVVSTMGDINTSSKKIVDIISVIDGIAFQTNILALNAAVEAARAGEQGRGFAVVASEVRNLAQRSASAAKEIKLLIDDSVEKVGLGSRLVDEAGATMDKVVSSISNVTDIMGEITAASAEQTSGIEQINIAVTQMDEVTQQNAALVEQAAAAAGSLQDQAITLANLVQQFKIEHTAQVREKPRAQKQSGAIRKSTAMGIEKIQRVVDKTLPKPKFVAAIEGSWEEF</sequence>
<dbReference type="InterPro" id="IPR047347">
    <property type="entry name" value="YvaQ-like_sensor"/>
</dbReference>
<reference evidence="8 9" key="1">
    <citation type="submission" date="2018-05" db="EMBL/GenBank/DDBJ databases">
        <title>Genomic Encyclopedia of Type Strains, Phase IV (KMG-IV): sequencing the most valuable type-strain genomes for metagenomic binning, comparative biology and taxonomic classification.</title>
        <authorList>
            <person name="Goeker M."/>
        </authorList>
    </citation>
    <scope>NUCLEOTIDE SEQUENCE [LARGE SCALE GENOMIC DNA]</scope>
    <source>
        <strain evidence="8 9">DSM 19792</strain>
    </source>
</reference>
<gene>
    <name evidence="8" type="ORF">DFR42_105348</name>
</gene>
<keyword evidence="5" id="KW-0472">Membrane</keyword>
<dbReference type="Pfam" id="PF12729">
    <property type="entry name" value="4HB_MCP_1"/>
    <property type="match status" value="1"/>
</dbReference>
<dbReference type="Pfam" id="PF00672">
    <property type="entry name" value="HAMP"/>
    <property type="match status" value="1"/>
</dbReference>
<evidence type="ECO:0000256" key="1">
    <source>
        <dbReference type="ARBA" id="ARBA00004370"/>
    </source>
</evidence>
<dbReference type="InterPro" id="IPR003660">
    <property type="entry name" value="HAMP_dom"/>
</dbReference>
<dbReference type="CDD" id="cd06225">
    <property type="entry name" value="HAMP"/>
    <property type="match status" value="1"/>
</dbReference>
<keyword evidence="4" id="KW-0807">Transducer</keyword>
<dbReference type="SMART" id="SM00304">
    <property type="entry name" value="HAMP"/>
    <property type="match status" value="1"/>
</dbReference>
<feature type="domain" description="Methyl-accepting transducer" evidence="6">
    <location>
        <begin position="268"/>
        <end position="497"/>
    </location>
</feature>
<dbReference type="SUPFAM" id="SSF58104">
    <property type="entry name" value="Methyl-accepting chemotaxis protein (MCP) signaling domain"/>
    <property type="match status" value="1"/>
</dbReference>
<protein>
    <submittedName>
        <fullName evidence="8">Methyl-accepting chemotaxis sensory transducer with TarH sensor</fullName>
    </submittedName>
</protein>
<evidence type="ECO:0000259" key="6">
    <source>
        <dbReference type="PROSITE" id="PS50111"/>
    </source>
</evidence>
<dbReference type="OrthoDB" id="8712992at2"/>
<dbReference type="GO" id="GO:0007165">
    <property type="term" value="P:signal transduction"/>
    <property type="evidence" value="ECO:0007669"/>
    <property type="project" value="UniProtKB-KW"/>
</dbReference>
<evidence type="ECO:0000256" key="5">
    <source>
        <dbReference type="SAM" id="Phobius"/>
    </source>
</evidence>
<dbReference type="Gene3D" id="6.10.340.10">
    <property type="match status" value="1"/>
</dbReference>
<evidence type="ECO:0000259" key="7">
    <source>
        <dbReference type="PROSITE" id="PS50885"/>
    </source>
</evidence>
<dbReference type="SMART" id="SM00283">
    <property type="entry name" value="MA"/>
    <property type="match status" value="1"/>
</dbReference>
<dbReference type="EMBL" id="QJKB01000005">
    <property type="protein sequence ID" value="PXX42685.1"/>
    <property type="molecule type" value="Genomic_DNA"/>
</dbReference>
<dbReference type="Pfam" id="PF00015">
    <property type="entry name" value="MCPsignal"/>
    <property type="match status" value="1"/>
</dbReference>
<keyword evidence="2" id="KW-0488">Methylation</keyword>
<dbReference type="GO" id="GO:0005886">
    <property type="term" value="C:plasma membrane"/>
    <property type="evidence" value="ECO:0007669"/>
    <property type="project" value="TreeGrafter"/>
</dbReference>
<feature type="transmembrane region" description="Helical" evidence="5">
    <location>
        <begin position="188"/>
        <end position="207"/>
    </location>
</feature>
<dbReference type="PROSITE" id="PS50111">
    <property type="entry name" value="CHEMOTAXIS_TRANSDUC_2"/>
    <property type="match status" value="1"/>
</dbReference>
<dbReference type="PROSITE" id="PS50885">
    <property type="entry name" value="HAMP"/>
    <property type="match status" value="1"/>
</dbReference>
<evidence type="ECO:0000313" key="8">
    <source>
        <dbReference type="EMBL" id="PXX42685.1"/>
    </source>
</evidence>
<evidence type="ECO:0000313" key="9">
    <source>
        <dbReference type="Proteomes" id="UP000247792"/>
    </source>
</evidence>
<dbReference type="PRINTS" id="PR00260">
    <property type="entry name" value="CHEMTRNSDUCR"/>
</dbReference>
<dbReference type="PANTHER" id="PTHR43531:SF14">
    <property type="entry name" value="METHYL-ACCEPTING CHEMOTAXIS PROTEIN I-RELATED"/>
    <property type="match status" value="1"/>
</dbReference>
<dbReference type="AlphaFoldDB" id="A0A318J2C1"/>
<dbReference type="InterPro" id="IPR024478">
    <property type="entry name" value="HlyB_4HB_MCP"/>
</dbReference>
<feature type="transmembrane region" description="Helical" evidence="5">
    <location>
        <begin position="12"/>
        <end position="31"/>
    </location>
</feature>
<comment type="similarity">
    <text evidence="3">Belongs to the methyl-accepting chemotaxis (MCP) protein family.</text>
</comment>
<dbReference type="FunFam" id="1.10.287.950:FF:000001">
    <property type="entry name" value="Methyl-accepting chemotaxis sensory transducer"/>
    <property type="match status" value="1"/>
</dbReference>
<comment type="caution">
    <text evidence="8">The sequence shown here is derived from an EMBL/GenBank/DDBJ whole genome shotgun (WGS) entry which is preliminary data.</text>
</comment>
<accession>A0A318J2C1</accession>
<dbReference type="Proteomes" id="UP000247792">
    <property type="component" value="Unassembled WGS sequence"/>
</dbReference>
<evidence type="ECO:0000256" key="2">
    <source>
        <dbReference type="ARBA" id="ARBA00022481"/>
    </source>
</evidence>
<dbReference type="Gene3D" id="1.10.287.950">
    <property type="entry name" value="Methyl-accepting chemotaxis protein"/>
    <property type="match status" value="1"/>
</dbReference>
<organism evidence="8 9">
    <name type="scientific">Undibacterium pigrum</name>
    <dbReference type="NCBI Taxonomy" id="401470"/>
    <lineage>
        <taxon>Bacteria</taxon>
        <taxon>Pseudomonadati</taxon>
        <taxon>Pseudomonadota</taxon>
        <taxon>Betaproteobacteria</taxon>
        <taxon>Burkholderiales</taxon>
        <taxon>Oxalobacteraceae</taxon>
        <taxon>Undibacterium</taxon>
    </lineage>
</organism>
<feature type="domain" description="HAMP" evidence="7">
    <location>
        <begin position="211"/>
        <end position="263"/>
    </location>
</feature>
<proteinExistence type="inferred from homology"/>
<evidence type="ECO:0000256" key="4">
    <source>
        <dbReference type="PROSITE-ProRule" id="PRU00284"/>
    </source>
</evidence>
<evidence type="ECO:0000256" key="3">
    <source>
        <dbReference type="ARBA" id="ARBA00029447"/>
    </source>
</evidence>
<keyword evidence="5" id="KW-0812">Transmembrane</keyword>
<comment type="subcellular location">
    <subcellularLocation>
        <location evidence="1">Membrane</location>
    </subcellularLocation>
</comment>